<dbReference type="InterPro" id="IPR005471">
    <property type="entry name" value="Tscrpt_reg_IclR_N"/>
</dbReference>
<organism evidence="8 10">
    <name type="scientific">Streptomyces spongiicola</name>
    <dbReference type="NCBI Taxonomy" id="1690221"/>
    <lineage>
        <taxon>Bacteria</taxon>
        <taxon>Bacillati</taxon>
        <taxon>Actinomycetota</taxon>
        <taxon>Actinomycetes</taxon>
        <taxon>Kitasatosporales</taxon>
        <taxon>Streptomycetaceae</taxon>
        <taxon>Streptomyces</taxon>
    </lineage>
</organism>
<dbReference type="SMART" id="SM00346">
    <property type="entry name" value="HTH_ICLR"/>
    <property type="match status" value="1"/>
</dbReference>
<gene>
    <name evidence="7" type="ORF">DDQ41_05885</name>
    <name evidence="8" type="ORF">SSP531S_52610</name>
</gene>
<evidence type="ECO:0000256" key="3">
    <source>
        <dbReference type="ARBA" id="ARBA00023163"/>
    </source>
</evidence>
<dbReference type="Pfam" id="PF09339">
    <property type="entry name" value="HTH_IclR"/>
    <property type="match status" value="1"/>
</dbReference>
<evidence type="ECO:0000259" key="5">
    <source>
        <dbReference type="PROSITE" id="PS51077"/>
    </source>
</evidence>
<proteinExistence type="predicted"/>
<feature type="region of interest" description="Disordered" evidence="4">
    <location>
        <begin position="254"/>
        <end position="285"/>
    </location>
</feature>
<dbReference type="InterPro" id="IPR036390">
    <property type="entry name" value="WH_DNA-bd_sf"/>
</dbReference>
<dbReference type="Proteomes" id="UP000265354">
    <property type="component" value="Unassembled WGS sequence"/>
</dbReference>
<dbReference type="GO" id="GO:0045892">
    <property type="term" value="P:negative regulation of DNA-templated transcription"/>
    <property type="evidence" value="ECO:0007669"/>
    <property type="project" value="TreeGrafter"/>
</dbReference>
<evidence type="ECO:0000313" key="7">
    <source>
        <dbReference type="EMBL" id="AWK08536.1"/>
    </source>
</evidence>
<dbReference type="InterPro" id="IPR036388">
    <property type="entry name" value="WH-like_DNA-bd_sf"/>
</dbReference>
<evidence type="ECO:0000256" key="4">
    <source>
        <dbReference type="SAM" id="MobiDB-lite"/>
    </source>
</evidence>
<keyword evidence="9" id="KW-1185">Reference proteome</keyword>
<evidence type="ECO:0000256" key="2">
    <source>
        <dbReference type="ARBA" id="ARBA00023125"/>
    </source>
</evidence>
<name>A0A2S1YWU6_9ACTN</name>
<evidence type="ECO:0000313" key="10">
    <source>
        <dbReference type="Proteomes" id="UP000265354"/>
    </source>
</evidence>
<dbReference type="Gene3D" id="3.30.450.40">
    <property type="match status" value="1"/>
</dbReference>
<dbReference type="GO" id="GO:0003677">
    <property type="term" value="F:DNA binding"/>
    <property type="evidence" value="ECO:0007669"/>
    <property type="project" value="UniProtKB-KW"/>
</dbReference>
<dbReference type="GO" id="GO:0003700">
    <property type="term" value="F:DNA-binding transcription factor activity"/>
    <property type="evidence" value="ECO:0007669"/>
    <property type="project" value="TreeGrafter"/>
</dbReference>
<dbReference type="InterPro" id="IPR029016">
    <property type="entry name" value="GAF-like_dom_sf"/>
</dbReference>
<dbReference type="SUPFAM" id="SSF46785">
    <property type="entry name" value="Winged helix' DNA-binding domain"/>
    <property type="match status" value="1"/>
</dbReference>
<dbReference type="SUPFAM" id="SSF55781">
    <property type="entry name" value="GAF domain-like"/>
    <property type="match status" value="1"/>
</dbReference>
<dbReference type="PROSITE" id="PS51078">
    <property type="entry name" value="ICLR_ED"/>
    <property type="match status" value="1"/>
</dbReference>
<dbReference type="OrthoDB" id="7274111at2"/>
<dbReference type="KEGG" id="sspo:DDQ41_05885"/>
<sequence length="285" mass="30493">MAARPLSGLRRDIEFLEVLAGQEAHARGGLGVSRIAELSGREKSQVSRALASLAEEGLVDRDSDTQAYRIGWRLYALAARTGEARLASVSAPFLRRLVAQLNETVHLCVLRGNGVLTLVSESSPHAFRSLGWQGVMVPVLHTSAGRVLVSDWEEPVLRAWFTEEQFAEIPPTLRIRSIGDLLREVEAIRSRGFAMADEDFETGLVGVSAPVRDHAGRIIAAINMGAPKGRVGRHLDAAGRLTARCALELSHALGHDGATGGQGASRPPSPVPPRQAGSARPAPPH</sequence>
<reference evidence="8 10" key="2">
    <citation type="submission" date="2018-07" db="EMBL/GenBank/DDBJ databases">
        <title>Whole Genome Shotgun Sequence of Streptomyces spongiicola strain 531S.</title>
        <authorList>
            <person name="Dohra H."/>
            <person name="Kodani S."/>
        </authorList>
    </citation>
    <scope>NUCLEOTIDE SEQUENCE [LARGE SCALE GENOMIC DNA]</scope>
    <source>
        <strain evidence="8 10">531S</strain>
    </source>
</reference>
<keyword evidence="3" id="KW-0804">Transcription</keyword>
<dbReference type="Proteomes" id="UP000245051">
    <property type="component" value="Chromosome"/>
</dbReference>
<feature type="domain" description="IclR-ED" evidence="6">
    <location>
        <begin position="73"/>
        <end position="255"/>
    </location>
</feature>
<keyword evidence="2" id="KW-0238">DNA-binding</keyword>
<evidence type="ECO:0000256" key="1">
    <source>
        <dbReference type="ARBA" id="ARBA00023015"/>
    </source>
</evidence>
<dbReference type="InterPro" id="IPR050707">
    <property type="entry name" value="HTH_MetabolicPath_Reg"/>
</dbReference>
<dbReference type="PANTHER" id="PTHR30136:SF24">
    <property type="entry name" value="HTH-TYPE TRANSCRIPTIONAL REPRESSOR ALLR"/>
    <property type="match status" value="1"/>
</dbReference>
<evidence type="ECO:0000313" key="9">
    <source>
        <dbReference type="Proteomes" id="UP000245051"/>
    </source>
</evidence>
<dbReference type="PANTHER" id="PTHR30136">
    <property type="entry name" value="HELIX-TURN-HELIX TRANSCRIPTIONAL REGULATOR, ICLR FAMILY"/>
    <property type="match status" value="1"/>
</dbReference>
<dbReference type="AlphaFoldDB" id="A0A2S1YWU6"/>
<dbReference type="PROSITE" id="PS51077">
    <property type="entry name" value="HTH_ICLR"/>
    <property type="match status" value="1"/>
</dbReference>
<feature type="domain" description="HTH iclR-type" evidence="5">
    <location>
        <begin position="6"/>
        <end position="72"/>
    </location>
</feature>
<evidence type="ECO:0000259" key="6">
    <source>
        <dbReference type="PROSITE" id="PS51078"/>
    </source>
</evidence>
<dbReference type="Pfam" id="PF01614">
    <property type="entry name" value="IclR_C"/>
    <property type="match status" value="1"/>
</dbReference>
<accession>A0A2S1YWU6</accession>
<evidence type="ECO:0000313" key="8">
    <source>
        <dbReference type="EMBL" id="GBQ03783.1"/>
    </source>
</evidence>
<dbReference type="EMBL" id="BGZL01000022">
    <property type="protein sequence ID" value="GBQ03783.1"/>
    <property type="molecule type" value="Genomic_DNA"/>
</dbReference>
<reference evidence="7 9" key="1">
    <citation type="submission" date="2018-05" db="EMBL/GenBank/DDBJ databases">
        <title>Complete genome sequence of the Type Strain of Streptomyces spongiicola HNM0071, the producer of staurosporine.</title>
        <authorList>
            <person name="Zhou S."/>
            <person name="Huang X."/>
        </authorList>
    </citation>
    <scope>NUCLEOTIDE SEQUENCE [LARGE SCALE GENOMIC DNA]</scope>
    <source>
        <strain evidence="7 9">HNM0071</strain>
    </source>
</reference>
<dbReference type="RefSeq" id="WP_109293525.1">
    <property type="nucleotide sequence ID" value="NZ_BGZL01000022.1"/>
</dbReference>
<dbReference type="EMBL" id="CP029254">
    <property type="protein sequence ID" value="AWK08536.1"/>
    <property type="molecule type" value="Genomic_DNA"/>
</dbReference>
<protein>
    <submittedName>
        <fullName evidence="8">IclR family transcriptional regulator</fullName>
    </submittedName>
</protein>
<dbReference type="InterPro" id="IPR014757">
    <property type="entry name" value="Tscrpt_reg_IclR_C"/>
</dbReference>
<keyword evidence="1" id="KW-0805">Transcription regulation</keyword>
<dbReference type="Gene3D" id="1.10.10.10">
    <property type="entry name" value="Winged helix-like DNA-binding domain superfamily/Winged helix DNA-binding domain"/>
    <property type="match status" value="1"/>
</dbReference>